<keyword evidence="1 3" id="KW-0547">Nucleotide-binding</keyword>
<dbReference type="SMART" id="SM00220">
    <property type="entry name" value="S_TKc"/>
    <property type="match status" value="1"/>
</dbReference>
<dbReference type="EMBL" id="JAWRVE010000016">
    <property type="protein sequence ID" value="KAL1876482.1"/>
    <property type="molecule type" value="Genomic_DNA"/>
</dbReference>
<dbReference type="Pfam" id="PF00069">
    <property type="entry name" value="Pkinase"/>
    <property type="match status" value="1"/>
</dbReference>
<dbReference type="InterPro" id="IPR017441">
    <property type="entry name" value="Protein_kinase_ATP_BS"/>
</dbReference>
<dbReference type="SUPFAM" id="SSF56112">
    <property type="entry name" value="Protein kinase-like (PK-like)"/>
    <property type="match status" value="1"/>
</dbReference>
<gene>
    <name evidence="6" type="primary">SKS1</name>
    <name evidence="6" type="ORF">Daus18300_002726</name>
</gene>
<feature type="region of interest" description="Disordered" evidence="4">
    <location>
        <begin position="348"/>
        <end position="423"/>
    </location>
</feature>
<name>A0ABR3XKH8_9PEZI</name>
<evidence type="ECO:0000313" key="6">
    <source>
        <dbReference type="EMBL" id="KAL1876482.1"/>
    </source>
</evidence>
<reference evidence="6 7" key="1">
    <citation type="journal article" date="2024" name="IMA Fungus">
        <title>IMA Genome - F19 : A genome assembly and annotation guide to empower mycologists, including annotated draft genome sequences of Ceratocystis pirilliformis, Diaporthe australafricana, Fusarium ophioides, Paecilomyces lecythidis, and Sporothrix stenoceras.</title>
        <authorList>
            <person name="Aylward J."/>
            <person name="Wilson A.M."/>
            <person name="Visagie C.M."/>
            <person name="Spraker J."/>
            <person name="Barnes I."/>
            <person name="Buitendag C."/>
            <person name="Ceriani C."/>
            <person name="Del Mar Angel L."/>
            <person name="du Plessis D."/>
            <person name="Fuchs T."/>
            <person name="Gasser K."/>
            <person name="Kramer D."/>
            <person name="Li W."/>
            <person name="Munsamy K."/>
            <person name="Piso A."/>
            <person name="Price J.L."/>
            <person name="Sonnekus B."/>
            <person name="Thomas C."/>
            <person name="van der Nest A."/>
            <person name="van Dijk A."/>
            <person name="van Heerden A."/>
            <person name="van Vuuren N."/>
            <person name="Yilmaz N."/>
            <person name="Duong T.A."/>
            <person name="van der Merwe N.A."/>
            <person name="Wingfield M.J."/>
            <person name="Wingfield B.D."/>
        </authorList>
    </citation>
    <scope>NUCLEOTIDE SEQUENCE [LARGE SCALE GENOMIC DNA]</scope>
    <source>
        <strain evidence="6 7">CMW 18300</strain>
    </source>
</reference>
<dbReference type="CDD" id="cd13993">
    <property type="entry name" value="STKc_Pat1_like"/>
    <property type="match status" value="1"/>
</dbReference>
<dbReference type="Proteomes" id="UP001583177">
    <property type="component" value="Unassembled WGS sequence"/>
</dbReference>
<feature type="binding site" evidence="3">
    <location>
        <position position="102"/>
    </location>
    <ligand>
        <name>ATP</name>
        <dbReference type="ChEBI" id="CHEBI:30616"/>
    </ligand>
</feature>
<dbReference type="InterPro" id="IPR000719">
    <property type="entry name" value="Prot_kinase_dom"/>
</dbReference>
<keyword evidence="6" id="KW-0808">Transferase</keyword>
<organism evidence="6 7">
    <name type="scientific">Diaporthe australafricana</name>
    <dbReference type="NCBI Taxonomy" id="127596"/>
    <lineage>
        <taxon>Eukaryota</taxon>
        <taxon>Fungi</taxon>
        <taxon>Dikarya</taxon>
        <taxon>Ascomycota</taxon>
        <taxon>Pezizomycotina</taxon>
        <taxon>Sordariomycetes</taxon>
        <taxon>Sordariomycetidae</taxon>
        <taxon>Diaporthales</taxon>
        <taxon>Diaporthaceae</taxon>
        <taxon>Diaporthe</taxon>
    </lineage>
</organism>
<evidence type="ECO:0000256" key="4">
    <source>
        <dbReference type="SAM" id="MobiDB-lite"/>
    </source>
</evidence>
<sequence>MCHVAVPPSFNHHLPSPPLSPLGFGQNYTIPTSGVPGPFRVPPSPPPSPPPAVPRYVPVAPEDRLGSCLAGSLRLDGILGTGAYGVVYSAVDIYTNVRYAVKTLSKFNADGTPLDQRQMAFQTREIRLHWDASAHRNVVSMLKIIDGSDCIFVILEYCPEGDLFYNITECGQYVGKDDLAKRIFLQILDAVEFCHSRGIYHRDLKPENVLVKDQGETVKLADFGLATSSERSDDYGCGSTFYMSPECLDHSSRRPFYYCAPNDVWSLGVILVNLTCGRNPWKQASVEDSTYRAYTRSAGFLKTILPVSDELNDILGCIFTRDPEQRITLPALKQRILACSRFTCTEQPALPTPPSSPYVQEDGTTEAMDYDYPSSPATSNDEYSDGDPSDDDSMDDTSSDDDSVDGLDNEDRPDCSVEPVPSVPAQAPLANFVPAEPRMMNCGQQFNVYPGVMPEPSQLVQPLPPVPHGNCAPKFGFPQFWDIFRQYAPPPPQIHHTLPFYPQVSFPVPGF</sequence>
<dbReference type="PANTHER" id="PTHR24346:SF30">
    <property type="entry name" value="MATERNAL EMBRYONIC LEUCINE ZIPPER KINASE"/>
    <property type="match status" value="1"/>
</dbReference>
<dbReference type="InterPro" id="IPR011009">
    <property type="entry name" value="Kinase-like_dom_sf"/>
</dbReference>
<accession>A0ABR3XKH8</accession>
<keyword evidence="6" id="KW-0418">Kinase</keyword>
<dbReference type="GO" id="GO:0004674">
    <property type="term" value="F:protein serine/threonine kinase activity"/>
    <property type="evidence" value="ECO:0007669"/>
    <property type="project" value="UniProtKB-KW"/>
</dbReference>
<evidence type="ECO:0000313" key="7">
    <source>
        <dbReference type="Proteomes" id="UP001583177"/>
    </source>
</evidence>
<feature type="domain" description="Protein kinase" evidence="5">
    <location>
        <begin position="73"/>
        <end position="337"/>
    </location>
</feature>
<evidence type="ECO:0000259" key="5">
    <source>
        <dbReference type="PROSITE" id="PS50011"/>
    </source>
</evidence>
<dbReference type="PANTHER" id="PTHR24346">
    <property type="entry name" value="MAP/MICROTUBULE AFFINITY-REGULATING KINASE"/>
    <property type="match status" value="1"/>
</dbReference>
<feature type="compositionally biased region" description="Acidic residues" evidence="4">
    <location>
        <begin position="382"/>
        <end position="408"/>
    </location>
</feature>
<evidence type="ECO:0000256" key="1">
    <source>
        <dbReference type="ARBA" id="ARBA00022741"/>
    </source>
</evidence>
<dbReference type="InterPro" id="IPR008271">
    <property type="entry name" value="Ser/Thr_kinase_AS"/>
</dbReference>
<keyword evidence="2 3" id="KW-0067">ATP-binding</keyword>
<dbReference type="Gene3D" id="1.10.510.10">
    <property type="entry name" value="Transferase(Phosphotransferase) domain 1"/>
    <property type="match status" value="1"/>
</dbReference>
<dbReference type="PROSITE" id="PS00108">
    <property type="entry name" value="PROTEIN_KINASE_ST"/>
    <property type="match status" value="1"/>
</dbReference>
<keyword evidence="6" id="KW-0723">Serine/threonine-protein kinase</keyword>
<keyword evidence="7" id="KW-1185">Reference proteome</keyword>
<protein>
    <submittedName>
        <fullName evidence="6">Serine/threonine protein kinase</fullName>
    </submittedName>
</protein>
<evidence type="ECO:0000256" key="3">
    <source>
        <dbReference type="PROSITE-ProRule" id="PRU10141"/>
    </source>
</evidence>
<comment type="caution">
    <text evidence="6">The sequence shown here is derived from an EMBL/GenBank/DDBJ whole genome shotgun (WGS) entry which is preliminary data.</text>
</comment>
<dbReference type="PROSITE" id="PS00107">
    <property type="entry name" value="PROTEIN_KINASE_ATP"/>
    <property type="match status" value="1"/>
</dbReference>
<evidence type="ECO:0000256" key="2">
    <source>
        <dbReference type="ARBA" id="ARBA00022840"/>
    </source>
</evidence>
<dbReference type="PROSITE" id="PS50011">
    <property type="entry name" value="PROTEIN_KINASE_DOM"/>
    <property type="match status" value="1"/>
</dbReference>
<proteinExistence type="predicted"/>